<dbReference type="SMART" id="SM01400">
    <property type="entry name" value="Pribosyltran_N"/>
    <property type="match status" value="1"/>
</dbReference>
<dbReference type="AlphaFoldDB" id="A0A1F5JDX5"/>
<evidence type="ECO:0000256" key="2">
    <source>
        <dbReference type="ARBA" id="ARBA00022679"/>
    </source>
</evidence>
<dbReference type="Proteomes" id="UP000177042">
    <property type="component" value="Unassembled WGS sequence"/>
</dbReference>
<evidence type="ECO:0000256" key="6">
    <source>
        <dbReference type="ARBA" id="ARBA00022777"/>
    </source>
</evidence>
<dbReference type="Pfam" id="PF13793">
    <property type="entry name" value="Pribosyltran_N"/>
    <property type="match status" value="1"/>
</dbReference>
<keyword evidence="4" id="KW-0545">Nucleotide biosynthesis</keyword>
<evidence type="ECO:0000256" key="4">
    <source>
        <dbReference type="ARBA" id="ARBA00022727"/>
    </source>
</evidence>
<gene>
    <name evidence="11" type="ORF">A3C26_03375</name>
</gene>
<comment type="caution">
    <text evidence="11">The sequence shown here is derived from an EMBL/GenBank/DDBJ whole genome shotgun (WGS) entry which is preliminary data.</text>
</comment>
<dbReference type="NCBIfam" id="NF002320">
    <property type="entry name" value="PRK01259.1"/>
    <property type="match status" value="1"/>
</dbReference>
<dbReference type="GO" id="GO:0006164">
    <property type="term" value="P:purine nucleotide biosynthetic process"/>
    <property type="evidence" value="ECO:0007669"/>
    <property type="project" value="TreeGrafter"/>
</dbReference>
<evidence type="ECO:0000256" key="9">
    <source>
        <dbReference type="ARBA" id="ARBA00049535"/>
    </source>
</evidence>
<keyword evidence="3" id="KW-0479">Metal-binding</keyword>
<protein>
    <recommendedName>
        <fullName evidence="1">ribose-phosphate diphosphokinase</fullName>
        <ecNumber evidence="1">2.7.6.1</ecNumber>
    </recommendedName>
</protein>
<dbReference type="FunFam" id="3.40.50.2020:FF:000007">
    <property type="entry name" value="Ribose-phosphate pyrophosphokinase"/>
    <property type="match status" value="1"/>
</dbReference>
<dbReference type="InterPro" id="IPR000836">
    <property type="entry name" value="PRTase_dom"/>
</dbReference>
<dbReference type="SUPFAM" id="SSF53271">
    <property type="entry name" value="PRTase-like"/>
    <property type="match status" value="1"/>
</dbReference>
<evidence type="ECO:0000256" key="1">
    <source>
        <dbReference type="ARBA" id="ARBA00013247"/>
    </source>
</evidence>
<keyword evidence="6" id="KW-0418">Kinase</keyword>
<dbReference type="InterPro" id="IPR029057">
    <property type="entry name" value="PRTase-like"/>
</dbReference>
<evidence type="ECO:0000256" key="8">
    <source>
        <dbReference type="ARBA" id="ARBA00022842"/>
    </source>
</evidence>
<sequence length="328" mass="35855">MPNSNGFVLLTGTANVKLAQDVAKIIGKQVDETVTVFADGEKRIIIPENLRKRDAFIIQPTCPPVDSSIMELLLIIDAAKRSSASEVSAIIPYFGYSRQDRKDRPRVPISASIIARLIEYTGADRIVTIDIHSEQERGFVEIPWDNLYASYSFLPVLKEHFKKNLVIASPDKGGVLKAAFYADLLGADGIAIVYKERNVEKANESKALDLVGEVEDKDVLIVDDMIDTAGTLCEAAKLIKIKGAKSVSAAATHGLFSGPAPKKIAEANLNKIFITDTVPLRDEMKNSSNLVIVSVAKLLAEAIECIHSGNSISERLIPKAHRTYGERR</sequence>
<dbReference type="CDD" id="cd06223">
    <property type="entry name" value="PRTases_typeI"/>
    <property type="match status" value="1"/>
</dbReference>
<dbReference type="GO" id="GO:0005524">
    <property type="term" value="F:ATP binding"/>
    <property type="evidence" value="ECO:0007669"/>
    <property type="project" value="UniProtKB-KW"/>
</dbReference>
<dbReference type="GO" id="GO:0004749">
    <property type="term" value="F:ribose phosphate diphosphokinase activity"/>
    <property type="evidence" value="ECO:0007669"/>
    <property type="project" value="UniProtKB-EC"/>
</dbReference>
<dbReference type="GO" id="GO:0002189">
    <property type="term" value="C:ribose phosphate diphosphokinase complex"/>
    <property type="evidence" value="ECO:0007669"/>
    <property type="project" value="TreeGrafter"/>
</dbReference>
<name>A0A1F5JDX5_9BACT</name>
<dbReference type="GO" id="GO:0016301">
    <property type="term" value="F:kinase activity"/>
    <property type="evidence" value="ECO:0007669"/>
    <property type="project" value="UniProtKB-KW"/>
</dbReference>
<dbReference type="GO" id="GO:0005737">
    <property type="term" value="C:cytoplasm"/>
    <property type="evidence" value="ECO:0007669"/>
    <property type="project" value="TreeGrafter"/>
</dbReference>
<evidence type="ECO:0000256" key="7">
    <source>
        <dbReference type="ARBA" id="ARBA00022840"/>
    </source>
</evidence>
<dbReference type="GO" id="GO:0000287">
    <property type="term" value="F:magnesium ion binding"/>
    <property type="evidence" value="ECO:0007669"/>
    <property type="project" value="InterPro"/>
</dbReference>
<evidence type="ECO:0000259" key="10">
    <source>
        <dbReference type="Pfam" id="PF13793"/>
    </source>
</evidence>
<dbReference type="EC" id="2.7.6.1" evidence="1"/>
<reference evidence="11 12" key="1">
    <citation type="journal article" date="2016" name="Nat. Commun.">
        <title>Thousands of microbial genomes shed light on interconnected biogeochemical processes in an aquifer system.</title>
        <authorList>
            <person name="Anantharaman K."/>
            <person name="Brown C.T."/>
            <person name="Hug L.A."/>
            <person name="Sharon I."/>
            <person name="Castelle C.J."/>
            <person name="Probst A.J."/>
            <person name="Thomas B.C."/>
            <person name="Singh A."/>
            <person name="Wilkins M.J."/>
            <person name="Karaoz U."/>
            <person name="Brodie E.L."/>
            <person name="Williams K.H."/>
            <person name="Hubbard S.S."/>
            <person name="Banfield J.F."/>
        </authorList>
    </citation>
    <scope>NUCLEOTIDE SEQUENCE [LARGE SCALE GENOMIC DNA]</scope>
</reference>
<feature type="domain" description="Ribose-phosphate pyrophosphokinase N-terminal" evidence="10">
    <location>
        <begin position="8"/>
        <end position="122"/>
    </location>
</feature>
<keyword evidence="2" id="KW-0808">Transferase</keyword>
<dbReference type="GO" id="GO:0006015">
    <property type="term" value="P:5-phosphoribose 1-diphosphate biosynthetic process"/>
    <property type="evidence" value="ECO:0007669"/>
    <property type="project" value="TreeGrafter"/>
</dbReference>
<organism evidence="11 12">
    <name type="scientific">Candidatus Daviesbacteria bacterium RIFCSPHIGHO2_02_FULL_39_12</name>
    <dbReference type="NCBI Taxonomy" id="1797770"/>
    <lineage>
        <taxon>Bacteria</taxon>
        <taxon>Candidatus Daviesiibacteriota</taxon>
    </lineage>
</organism>
<comment type="catalytic activity">
    <reaction evidence="9">
        <text>D-ribose 5-phosphate + ATP = 5-phospho-alpha-D-ribose 1-diphosphate + AMP + H(+)</text>
        <dbReference type="Rhea" id="RHEA:15609"/>
        <dbReference type="ChEBI" id="CHEBI:15378"/>
        <dbReference type="ChEBI" id="CHEBI:30616"/>
        <dbReference type="ChEBI" id="CHEBI:58017"/>
        <dbReference type="ChEBI" id="CHEBI:78346"/>
        <dbReference type="ChEBI" id="CHEBI:456215"/>
        <dbReference type="EC" id="2.7.6.1"/>
    </reaction>
</comment>
<evidence type="ECO:0000313" key="12">
    <source>
        <dbReference type="Proteomes" id="UP000177042"/>
    </source>
</evidence>
<keyword evidence="8" id="KW-0460">Magnesium</keyword>
<proteinExistence type="predicted"/>
<evidence type="ECO:0000256" key="3">
    <source>
        <dbReference type="ARBA" id="ARBA00022723"/>
    </source>
</evidence>
<keyword evidence="5" id="KW-0547">Nucleotide-binding</keyword>
<dbReference type="Gene3D" id="3.40.50.2020">
    <property type="match status" value="2"/>
</dbReference>
<dbReference type="InterPro" id="IPR029099">
    <property type="entry name" value="Pribosyltran_N"/>
</dbReference>
<dbReference type="PANTHER" id="PTHR10210:SF32">
    <property type="entry name" value="RIBOSE-PHOSPHATE PYROPHOSPHOKINASE 2"/>
    <property type="match status" value="1"/>
</dbReference>
<keyword evidence="7" id="KW-0067">ATP-binding</keyword>
<accession>A0A1F5JDX5</accession>
<dbReference type="Pfam" id="PF14572">
    <property type="entry name" value="Pribosyl_synth"/>
    <property type="match status" value="1"/>
</dbReference>
<dbReference type="PANTHER" id="PTHR10210">
    <property type="entry name" value="RIBOSE-PHOSPHATE DIPHOSPHOKINASE FAMILY MEMBER"/>
    <property type="match status" value="1"/>
</dbReference>
<evidence type="ECO:0000256" key="5">
    <source>
        <dbReference type="ARBA" id="ARBA00022741"/>
    </source>
</evidence>
<dbReference type="InterPro" id="IPR005946">
    <property type="entry name" value="Rib-P_diPkinase"/>
</dbReference>
<evidence type="ECO:0000313" key="11">
    <source>
        <dbReference type="EMBL" id="OGE26803.1"/>
    </source>
</evidence>
<dbReference type="EMBL" id="MFCX01000003">
    <property type="protein sequence ID" value="OGE26803.1"/>
    <property type="molecule type" value="Genomic_DNA"/>
</dbReference>
<dbReference type="NCBIfam" id="TIGR01251">
    <property type="entry name" value="ribP_PPkin"/>
    <property type="match status" value="1"/>
</dbReference>